<evidence type="ECO:0000256" key="1">
    <source>
        <dbReference type="SAM" id="MobiDB-lite"/>
    </source>
</evidence>
<accession>A0A5P1EG04</accession>
<dbReference type="Gramene" id="ONK63000">
    <property type="protein sequence ID" value="ONK63000"/>
    <property type="gene ID" value="A4U43_C07F10350"/>
</dbReference>
<dbReference type="EMBL" id="CM007387">
    <property type="protein sequence ID" value="ONK63000.1"/>
    <property type="molecule type" value="Genomic_DNA"/>
</dbReference>
<evidence type="ECO:0000313" key="3">
    <source>
        <dbReference type="Proteomes" id="UP000243459"/>
    </source>
</evidence>
<feature type="region of interest" description="Disordered" evidence="1">
    <location>
        <begin position="1"/>
        <end position="25"/>
    </location>
</feature>
<keyword evidence="3" id="KW-1185">Reference proteome</keyword>
<name>A0A5P1EG04_ASPOF</name>
<feature type="region of interest" description="Disordered" evidence="1">
    <location>
        <begin position="51"/>
        <end position="108"/>
    </location>
</feature>
<organism evidence="2 3">
    <name type="scientific">Asparagus officinalis</name>
    <name type="common">Garden asparagus</name>
    <dbReference type="NCBI Taxonomy" id="4686"/>
    <lineage>
        <taxon>Eukaryota</taxon>
        <taxon>Viridiplantae</taxon>
        <taxon>Streptophyta</taxon>
        <taxon>Embryophyta</taxon>
        <taxon>Tracheophyta</taxon>
        <taxon>Spermatophyta</taxon>
        <taxon>Magnoliopsida</taxon>
        <taxon>Liliopsida</taxon>
        <taxon>Asparagales</taxon>
        <taxon>Asparagaceae</taxon>
        <taxon>Asparagoideae</taxon>
        <taxon>Asparagus</taxon>
    </lineage>
</organism>
<protein>
    <submittedName>
        <fullName evidence="2">Uncharacterized protein</fullName>
    </submittedName>
</protein>
<dbReference type="Proteomes" id="UP000243459">
    <property type="component" value="Chromosome 7"/>
</dbReference>
<feature type="compositionally biased region" description="Gly residues" evidence="1">
    <location>
        <begin position="69"/>
        <end position="92"/>
    </location>
</feature>
<sequence length="108" mass="10682">MISALAYRPSTLGKSDGTMEQAGMPSCEPQMTFMPVVGGAEDLQVGLKEEHQQEVGTHGGCWAAEGGVDEGGAGDEGGATGGTGAEDGGGGSATDAAMSLRQTGYGRS</sequence>
<gene>
    <name evidence="2" type="ORF">A4U43_C07F10350</name>
</gene>
<dbReference type="AlphaFoldDB" id="A0A5P1EG04"/>
<proteinExistence type="predicted"/>
<reference evidence="3" key="1">
    <citation type="journal article" date="2017" name="Nat. Commun.">
        <title>The asparagus genome sheds light on the origin and evolution of a young Y chromosome.</title>
        <authorList>
            <person name="Harkess A."/>
            <person name="Zhou J."/>
            <person name="Xu C."/>
            <person name="Bowers J.E."/>
            <person name="Van der Hulst R."/>
            <person name="Ayyampalayam S."/>
            <person name="Mercati F."/>
            <person name="Riccardi P."/>
            <person name="McKain M.R."/>
            <person name="Kakrana A."/>
            <person name="Tang H."/>
            <person name="Ray J."/>
            <person name="Groenendijk J."/>
            <person name="Arikit S."/>
            <person name="Mathioni S.M."/>
            <person name="Nakano M."/>
            <person name="Shan H."/>
            <person name="Telgmann-Rauber A."/>
            <person name="Kanno A."/>
            <person name="Yue Z."/>
            <person name="Chen H."/>
            <person name="Li W."/>
            <person name="Chen Y."/>
            <person name="Xu X."/>
            <person name="Zhang Y."/>
            <person name="Luo S."/>
            <person name="Chen H."/>
            <person name="Gao J."/>
            <person name="Mao Z."/>
            <person name="Pires J.C."/>
            <person name="Luo M."/>
            <person name="Kudrna D."/>
            <person name="Wing R.A."/>
            <person name="Meyers B.C."/>
            <person name="Yi K."/>
            <person name="Kong H."/>
            <person name="Lavrijsen P."/>
            <person name="Sunseri F."/>
            <person name="Falavigna A."/>
            <person name="Ye Y."/>
            <person name="Leebens-Mack J.H."/>
            <person name="Chen G."/>
        </authorList>
    </citation>
    <scope>NUCLEOTIDE SEQUENCE [LARGE SCALE GENOMIC DNA]</scope>
    <source>
        <strain evidence="3">cv. DH0086</strain>
    </source>
</reference>
<evidence type="ECO:0000313" key="2">
    <source>
        <dbReference type="EMBL" id="ONK63000.1"/>
    </source>
</evidence>